<organism evidence="8 9">
    <name type="scientific">Serendipita vermifera MAFF 305830</name>
    <dbReference type="NCBI Taxonomy" id="933852"/>
    <lineage>
        <taxon>Eukaryota</taxon>
        <taxon>Fungi</taxon>
        <taxon>Dikarya</taxon>
        <taxon>Basidiomycota</taxon>
        <taxon>Agaricomycotina</taxon>
        <taxon>Agaricomycetes</taxon>
        <taxon>Sebacinales</taxon>
        <taxon>Serendipitaceae</taxon>
        <taxon>Serendipita</taxon>
    </lineage>
</organism>
<feature type="compositionally biased region" description="Acidic residues" evidence="6">
    <location>
        <begin position="140"/>
        <end position="149"/>
    </location>
</feature>
<evidence type="ECO:0000256" key="4">
    <source>
        <dbReference type="ARBA" id="ARBA00023163"/>
    </source>
</evidence>
<protein>
    <recommendedName>
        <fullName evidence="7">MADS-box domain-containing protein</fullName>
    </recommendedName>
</protein>
<feature type="region of interest" description="Disordered" evidence="6">
    <location>
        <begin position="495"/>
        <end position="523"/>
    </location>
</feature>
<evidence type="ECO:0000256" key="6">
    <source>
        <dbReference type="SAM" id="MobiDB-lite"/>
    </source>
</evidence>
<evidence type="ECO:0000313" key="9">
    <source>
        <dbReference type="Proteomes" id="UP000054097"/>
    </source>
</evidence>
<feature type="compositionally biased region" description="Basic and acidic residues" evidence="6">
    <location>
        <begin position="498"/>
        <end position="512"/>
    </location>
</feature>
<dbReference type="GO" id="GO:0045944">
    <property type="term" value="P:positive regulation of transcription by RNA polymerase II"/>
    <property type="evidence" value="ECO:0007669"/>
    <property type="project" value="TreeGrafter"/>
</dbReference>
<feature type="region of interest" description="Disordered" evidence="6">
    <location>
        <begin position="559"/>
        <end position="618"/>
    </location>
</feature>
<dbReference type="GO" id="GO:0000978">
    <property type="term" value="F:RNA polymerase II cis-regulatory region sequence-specific DNA binding"/>
    <property type="evidence" value="ECO:0007669"/>
    <property type="project" value="TreeGrafter"/>
</dbReference>
<feature type="compositionally biased region" description="Basic and acidic residues" evidence="6">
    <location>
        <begin position="580"/>
        <end position="618"/>
    </location>
</feature>
<keyword evidence="3" id="KW-0238">DNA-binding</keyword>
<dbReference type="Proteomes" id="UP000054097">
    <property type="component" value="Unassembled WGS sequence"/>
</dbReference>
<comment type="subcellular location">
    <subcellularLocation>
        <location evidence="1">Nucleus</location>
    </subcellularLocation>
</comment>
<dbReference type="PANTHER" id="PTHR11945:SF534">
    <property type="entry name" value="MYOCYTE-SPECIFIC ENHANCER FACTOR 2"/>
    <property type="match status" value="1"/>
</dbReference>
<keyword evidence="9" id="KW-1185">Reference proteome</keyword>
<feature type="compositionally biased region" description="Low complexity" evidence="6">
    <location>
        <begin position="409"/>
        <end position="453"/>
    </location>
</feature>
<dbReference type="Gene3D" id="3.40.1810.10">
    <property type="entry name" value="Transcription factor, MADS-box"/>
    <property type="match status" value="1"/>
</dbReference>
<dbReference type="SUPFAM" id="SSF55455">
    <property type="entry name" value="SRF-like"/>
    <property type="match status" value="1"/>
</dbReference>
<dbReference type="HOGENOM" id="CLU_442244_0_0_1"/>
<name>A0A0C3BGP7_SERVB</name>
<dbReference type="GO" id="GO:0005634">
    <property type="term" value="C:nucleus"/>
    <property type="evidence" value="ECO:0007669"/>
    <property type="project" value="UniProtKB-SubCell"/>
</dbReference>
<keyword evidence="4" id="KW-0804">Transcription</keyword>
<dbReference type="InterPro" id="IPR036879">
    <property type="entry name" value="TF_MADSbox_sf"/>
</dbReference>
<evidence type="ECO:0000256" key="1">
    <source>
        <dbReference type="ARBA" id="ARBA00004123"/>
    </source>
</evidence>
<evidence type="ECO:0000259" key="7">
    <source>
        <dbReference type="PROSITE" id="PS50066"/>
    </source>
</evidence>
<dbReference type="GO" id="GO:0000981">
    <property type="term" value="F:DNA-binding transcription factor activity, RNA polymerase II-specific"/>
    <property type="evidence" value="ECO:0007669"/>
    <property type="project" value="TreeGrafter"/>
</dbReference>
<dbReference type="OrthoDB" id="1898716at2759"/>
<dbReference type="Pfam" id="PF00319">
    <property type="entry name" value="SRF-TF"/>
    <property type="match status" value="1"/>
</dbReference>
<feature type="compositionally biased region" description="Basic and acidic residues" evidence="6">
    <location>
        <begin position="207"/>
        <end position="224"/>
    </location>
</feature>
<dbReference type="PANTHER" id="PTHR11945">
    <property type="entry name" value="MADS BOX PROTEIN"/>
    <property type="match status" value="1"/>
</dbReference>
<feature type="compositionally biased region" description="Polar residues" evidence="6">
    <location>
        <begin position="241"/>
        <end position="252"/>
    </location>
</feature>
<gene>
    <name evidence="8" type="ORF">M408DRAFT_288510</name>
</gene>
<evidence type="ECO:0000313" key="8">
    <source>
        <dbReference type="EMBL" id="KIM30621.1"/>
    </source>
</evidence>
<dbReference type="PROSITE" id="PS50066">
    <property type="entry name" value="MADS_BOX_2"/>
    <property type="match status" value="1"/>
</dbReference>
<feature type="region of interest" description="Disordered" evidence="6">
    <location>
        <begin position="98"/>
        <end position="252"/>
    </location>
</feature>
<dbReference type="AlphaFoldDB" id="A0A0C3BGP7"/>
<dbReference type="CDD" id="cd00120">
    <property type="entry name" value="MADS"/>
    <property type="match status" value="1"/>
</dbReference>
<dbReference type="EMBL" id="KN824284">
    <property type="protein sequence ID" value="KIM30621.1"/>
    <property type="molecule type" value="Genomic_DNA"/>
</dbReference>
<keyword evidence="5" id="KW-0539">Nucleus</keyword>
<feature type="region of interest" description="Disordered" evidence="6">
    <location>
        <begin position="409"/>
        <end position="468"/>
    </location>
</feature>
<feature type="domain" description="MADS-box" evidence="7">
    <location>
        <begin position="1"/>
        <end position="61"/>
    </location>
</feature>
<accession>A0A0C3BGP7</accession>
<evidence type="ECO:0000256" key="2">
    <source>
        <dbReference type="ARBA" id="ARBA00023015"/>
    </source>
</evidence>
<evidence type="ECO:0000256" key="3">
    <source>
        <dbReference type="ARBA" id="ARBA00023125"/>
    </source>
</evidence>
<proteinExistence type="predicted"/>
<dbReference type="STRING" id="933852.A0A0C3BGP7"/>
<evidence type="ECO:0000256" key="5">
    <source>
        <dbReference type="ARBA" id="ARBA00023242"/>
    </source>
</evidence>
<dbReference type="PRINTS" id="PR00404">
    <property type="entry name" value="MADSDOMAIN"/>
</dbReference>
<reference evidence="9" key="2">
    <citation type="submission" date="2015-01" db="EMBL/GenBank/DDBJ databases">
        <title>Evolutionary Origins and Diversification of the Mycorrhizal Mutualists.</title>
        <authorList>
            <consortium name="DOE Joint Genome Institute"/>
            <consortium name="Mycorrhizal Genomics Consortium"/>
            <person name="Kohler A."/>
            <person name="Kuo A."/>
            <person name="Nagy L.G."/>
            <person name="Floudas D."/>
            <person name="Copeland A."/>
            <person name="Barry K.W."/>
            <person name="Cichocki N."/>
            <person name="Veneault-Fourrey C."/>
            <person name="LaButti K."/>
            <person name="Lindquist E.A."/>
            <person name="Lipzen A."/>
            <person name="Lundell T."/>
            <person name="Morin E."/>
            <person name="Murat C."/>
            <person name="Riley R."/>
            <person name="Ohm R."/>
            <person name="Sun H."/>
            <person name="Tunlid A."/>
            <person name="Henrissat B."/>
            <person name="Grigoriev I.V."/>
            <person name="Hibbett D.S."/>
            <person name="Martin F."/>
        </authorList>
    </citation>
    <scope>NUCLEOTIDE SEQUENCE [LARGE SCALE GENOMIC DNA]</scope>
    <source>
        <strain evidence="9">MAFF 305830</strain>
    </source>
</reference>
<dbReference type="GO" id="GO:0046983">
    <property type="term" value="F:protein dimerization activity"/>
    <property type="evidence" value="ECO:0007669"/>
    <property type="project" value="InterPro"/>
</dbReference>
<dbReference type="InterPro" id="IPR002100">
    <property type="entry name" value="TF_MADSbox"/>
</dbReference>
<feature type="compositionally biased region" description="Low complexity" evidence="6">
    <location>
        <begin position="98"/>
        <end position="110"/>
    </location>
</feature>
<reference evidence="8 9" key="1">
    <citation type="submission" date="2014-04" db="EMBL/GenBank/DDBJ databases">
        <authorList>
            <consortium name="DOE Joint Genome Institute"/>
            <person name="Kuo A."/>
            <person name="Zuccaro A."/>
            <person name="Kohler A."/>
            <person name="Nagy L.G."/>
            <person name="Floudas D."/>
            <person name="Copeland A."/>
            <person name="Barry K.W."/>
            <person name="Cichocki N."/>
            <person name="Veneault-Fourrey C."/>
            <person name="LaButti K."/>
            <person name="Lindquist E.A."/>
            <person name="Lipzen A."/>
            <person name="Lundell T."/>
            <person name="Morin E."/>
            <person name="Murat C."/>
            <person name="Sun H."/>
            <person name="Tunlid A."/>
            <person name="Henrissat B."/>
            <person name="Grigoriev I.V."/>
            <person name="Hibbett D.S."/>
            <person name="Martin F."/>
            <person name="Nordberg H.P."/>
            <person name="Cantor M.N."/>
            <person name="Hua S.X."/>
        </authorList>
    </citation>
    <scope>NUCLEOTIDE SEQUENCE [LARGE SCALE GENOMIC DNA]</scope>
    <source>
        <strain evidence="8 9">MAFF 305830</strain>
    </source>
</reference>
<keyword evidence="2" id="KW-0805">Transcription regulation</keyword>
<sequence>MGRRKIEIQPITNDRNRAVTYLKRKNGLFKKAYELGVLCSVDVAIIIFSEHKPSRCFVLPDFTIFNFYQILLPTNSQNTLQQIFLHLFADTQRLGVTRSSSRPLLTRPSPQFQGERDIKTQIDYTDGVRSGTLKGGGAGDSDEEDEDSDVPTSKAAKRKALGTKSRPARSLANLQDEKPDIDELERDTTRSHSPRQRSPGPHMRNNGSDDERDRSAQNRHRTESAARSTIAQDGRGDSWPSPRSSNRQLPGGYSNSHDLLLGNLGLPFSLGHLASQLTPQQLSNLAPHLGALASQQQQLSGLSSQQLNSLSPQHQELLALHAVKQQQQQLHLQQREQLANLQNSLRNPPNRLATLNLNLSGLSNFSNLGSLGGLSSLASLGDRELGSLGLGSSLTGLPIRKMGSGNFPSSLTSVSSSGTSGANVNGNSTATQSSFNHPSLANNNNFNSNPNSAQEQVPPPTGADDGSWLDFLSLPAGRFDSNLSGLGPLSTLALGGAVDRDRGDSSVRRTDQPDASSIFGLHFNGVPTNNNNAANSNNTNSSFGSGVASGGGYGLGVGLGQGAERGRTTPIERSVSRGSMDVDKESDTPDRQHDRRGRSADPEDRDDESHSRKRPRWE</sequence>
<dbReference type="SMART" id="SM00432">
    <property type="entry name" value="MADS"/>
    <property type="match status" value="1"/>
</dbReference>